<evidence type="ECO:0000313" key="20">
    <source>
        <dbReference type="EMBL" id="RCW35372.1"/>
    </source>
</evidence>
<keyword evidence="12 16" id="KW-1133">Transmembrane helix</keyword>
<evidence type="ECO:0000256" key="7">
    <source>
        <dbReference type="ARBA" id="ARBA00022679"/>
    </source>
</evidence>
<evidence type="ECO:0000256" key="4">
    <source>
        <dbReference type="ARBA" id="ARBA00011903"/>
    </source>
</evidence>
<evidence type="ECO:0000256" key="1">
    <source>
        <dbReference type="ARBA" id="ARBA00004429"/>
    </source>
</evidence>
<keyword evidence="10" id="KW-0418">Kinase</keyword>
<evidence type="ECO:0000256" key="9">
    <source>
        <dbReference type="ARBA" id="ARBA00022741"/>
    </source>
</evidence>
<evidence type="ECO:0000256" key="6">
    <source>
        <dbReference type="ARBA" id="ARBA00022519"/>
    </source>
</evidence>
<keyword evidence="14" id="KW-0829">Tyrosine-protein kinase</keyword>
<dbReference type="SUPFAM" id="SSF52540">
    <property type="entry name" value="P-loop containing nucleoside triphosphate hydrolases"/>
    <property type="match status" value="1"/>
</dbReference>
<dbReference type="CDD" id="cd05387">
    <property type="entry name" value="BY-kinase"/>
    <property type="match status" value="1"/>
</dbReference>
<dbReference type="Pfam" id="PF13614">
    <property type="entry name" value="AAA_31"/>
    <property type="match status" value="1"/>
</dbReference>
<dbReference type="InterPro" id="IPR032807">
    <property type="entry name" value="GNVR"/>
</dbReference>
<feature type="domain" description="AAA" evidence="18">
    <location>
        <begin position="596"/>
        <end position="711"/>
    </location>
</feature>
<accession>A0A2T0XEM2</accession>
<gene>
    <name evidence="20" type="ORF">DFO77_110146</name>
</gene>
<dbReference type="EMBL" id="QPIZ01000010">
    <property type="protein sequence ID" value="RCW35372.1"/>
    <property type="molecule type" value="Genomic_DNA"/>
</dbReference>
<evidence type="ECO:0000256" key="16">
    <source>
        <dbReference type="SAM" id="Phobius"/>
    </source>
</evidence>
<dbReference type="Pfam" id="PF02706">
    <property type="entry name" value="Wzz"/>
    <property type="match status" value="1"/>
</dbReference>
<dbReference type="PANTHER" id="PTHR32309:SF13">
    <property type="entry name" value="FERRIC ENTEROBACTIN TRANSPORT PROTEIN FEPE"/>
    <property type="match status" value="1"/>
</dbReference>
<dbReference type="PANTHER" id="PTHR32309">
    <property type="entry name" value="TYROSINE-PROTEIN KINASE"/>
    <property type="match status" value="1"/>
</dbReference>
<sequence>MTNYNEDTERENNLNILKLLKQMLKYWYFFPIFLTLTVAGVILYNKTTTPQYQISTRLLVSEGSETQSSMTGGGENALPGINLGSQSNIENQLIILTSRRQIEKVLKQLDFTISYFKDDLFRTNEIYQESPFTVIPDTSEVKLSNLDFSVEFHSKDQFTLTLIHDNQYYSDTHKFFEKISTPNFVFTIVPNEEIISRGERYIGRKFLFKTRTIKTLAAHYQSKIRLDRVTRESSIIEISITENNIKKGKNFLNKLAQNSVNYTLDKKNQIASNTIEFIERQLVGVMDSLAAAESVLEGFRSRNEVMDVSFQGQMIITQSNELENEKASLEARLDYLTYLLNNIENNLDINDIVAPSAMGVNDPVLNQLIGELASLNAEKSSLQFNTNIENPNIIRINHRIQTLRNSLLQTTRSIIETTQLSLNDLNRRLYQLSQEIRKLPKTEQTLLNIERKFRMNDEMYTYLLERRAEAQLAKSANLPDHEIVEEAIARGQVTPDKTRSILMIVVFGLMFPAVIVFLKVYNNDKIQDESEISELTNYPLIGTVPLHTDSHKRPVLEANSHSPLAEAFRNIRTSIGFYALEQPEKTILVTSSVPSEGKTVFAANLANSFAQLGKTTLLMGFDLRMPAINEEMFPDLKTPGLVHYLLGEKEWETLVQPSSTGNLNIITSGDIPPNPTELIANKKTDQLFASLKKHFEIIIIDTPPVGLVSDAYLLTKYSDLTLLITRQNVTPKSVLKRCLNDEKMKKLEHVGVVLNGAQFEKKDYSYYYNTEKEIKKRKKRRKKVTHKKP</sequence>
<evidence type="ECO:0000256" key="11">
    <source>
        <dbReference type="ARBA" id="ARBA00022840"/>
    </source>
</evidence>
<comment type="similarity">
    <text evidence="2">Belongs to the CpsD/CapB family.</text>
</comment>
<dbReference type="InterPro" id="IPR027417">
    <property type="entry name" value="P-loop_NTPase"/>
</dbReference>
<evidence type="ECO:0000259" key="18">
    <source>
        <dbReference type="Pfam" id="PF13614"/>
    </source>
</evidence>
<keyword evidence="5" id="KW-1003">Cell membrane</keyword>
<keyword evidence="8 16" id="KW-0812">Transmembrane</keyword>
<dbReference type="InterPro" id="IPR025669">
    <property type="entry name" value="AAA_dom"/>
</dbReference>
<dbReference type="OrthoDB" id="9794577at2"/>
<evidence type="ECO:0000256" key="13">
    <source>
        <dbReference type="ARBA" id="ARBA00023136"/>
    </source>
</evidence>
<keyword evidence="7" id="KW-0808">Transferase</keyword>
<comment type="similarity">
    <text evidence="3">Belongs to the etk/wzc family.</text>
</comment>
<dbReference type="AlphaFoldDB" id="A0A2T0XEM2"/>
<protein>
    <recommendedName>
        <fullName evidence="4">non-specific protein-tyrosine kinase</fullName>
        <ecNumber evidence="4">2.7.10.2</ecNumber>
    </recommendedName>
</protein>
<comment type="subcellular location">
    <subcellularLocation>
        <location evidence="1">Cell inner membrane</location>
        <topology evidence="1">Multi-pass membrane protein</topology>
    </subcellularLocation>
</comment>
<evidence type="ECO:0000313" key="21">
    <source>
        <dbReference type="Proteomes" id="UP000252733"/>
    </source>
</evidence>
<evidence type="ECO:0000256" key="10">
    <source>
        <dbReference type="ARBA" id="ARBA00022777"/>
    </source>
</evidence>
<name>A0A2T0XEM2_9BACT</name>
<evidence type="ECO:0000259" key="17">
    <source>
        <dbReference type="Pfam" id="PF02706"/>
    </source>
</evidence>
<evidence type="ECO:0000259" key="19">
    <source>
        <dbReference type="Pfam" id="PF13807"/>
    </source>
</evidence>
<evidence type="ECO:0000256" key="12">
    <source>
        <dbReference type="ARBA" id="ARBA00022989"/>
    </source>
</evidence>
<keyword evidence="11" id="KW-0067">ATP-binding</keyword>
<evidence type="ECO:0000256" key="15">
    <source>
        <dbReference type="ARBA" id="ARBA00051245"/>
    </source>
</evidence>
<feature type="domain" description="Tyrosine-protein kinase G-rich" evidence="19">
    <location>
        <begin position="441"/>
        <end position="519"/>
    </location>
</feature>
<dbReference type="InterPro" id="IPR005702">
    <property type="entry name" value="Wzc-like_C"/>
</dbReference>
<proteinExistence type="inferred from homology"/>
<dbReference type="NCBIfam" id="TIGR01007">
    <property type="entry name" value="eps_fam"/>
    <property type="match status" value="1"/>
</dbReference>
<organism evidence="20 21">
    <name type="scientific">Marinilabilia salmonicolor</name>
    <dbReference type="NCBI Taxonomy" id="989"/>
    <lineage>
        <taxon>Bacteria</taxon>
        <taxon>Pseudomonadati</taxon>
        <taxon>Bacteroidota</taxon>
        <taxon>Bacteroidia</taxon>
        <taxon>Marinilabiliales</taxon>
        <taxon>Marinilabiliaceae</taxon>
        <taxon>Marinilabilia</taxon>
    </lineage>
</organism>
<dbReference type="Pfam" id="PF13807">
    <property type="entry name" value="GNVR"/>
    <property type="match status" value="1"/>
</dbReference>
<dbReference type="InterPro" id="IPR050445">
    <property type="entry name" value="Bact_polysacc_biosynth/exp"/>
</dbReference>
<feature type="transmembrane region" description="Helical" evidence="16">
    <location>
        <begin position="26"/>
        <end position="44"/>
    </location>
</feature>
<dbReference type="GO" id="GO:0004715">
    <property type="term" value="F:non-membrane spanning protein tyrosine kinase activity"/>
    <property type="evidence" value="ECO:0007669"/>
    <property type="project" value="UniProtKB-EC"/>
</dbReference>
<dbReference type="STRING" id="1168289.GCA_000259075_02200"/>
<dbReference type="Gene3D" id="3.40.50.300">
    <property type="entry name" value="P-loop containing nucleotide triphosphate hydrolases"/>
    <property type="match status" value="1"/>
</dbReference>
<dbReference type="GO" id="GO:0005886">
    <property type="term" value="C:plasma membrane"/>
    <property type="evidence" value="ECO:0007669"/>
    <property type="project" value="UniProtKB-SubCell"/>
</dbReference>
<keyword evidence="13 16" id="KW-0472">Membrane</keyword>
<comment type="caution">
    <text evidence="20">The sequence shown here is derived from an EMBL/GenBank/DDBJ whole genome shotgun (WGS) entry which is preliminary data.</text>
</comment>
<feature type="domain" description="Polysaccharide chain length determinant N-terminal" evidence="17">
    <location>
        <begin position="13"/>
        <end position="109"/>
    </location>
</feature>
<feature type="transmembrane region" description="Helical" evidence="16">
    <location>
        <begin position="500"/>
        <end position="521"/>
    </location>
</feature>
<reference evidence="20 21" key="1">
    <citation type="submission" date="2018-07" db="EMBL/GenBank/DDBJ databases">
        <title>Freshwater and sediment microbial communities from various areas in North America, analyzing microbe dynamics in response to fracking.</title>
        <authorList>
            <person name="Lamendella R."/>
        </authorList>
    </citation>
    <scope>NUCLEOTIDE SEQUENCE [LARGE SCALE GENOMIC DNA]</scope>
    <source>
        <strain evidence="20 21">160A</strain>
    </source>
</reference>
<keyword evidence="21" id="KW-1185">Reference proteome</keyword>
<evidence type="ECO:0000256" key="5">
    <source>
        <dbReference type="ARBA" id="ARBA00022475"/>
    </source>
</evidence>
<evidence type="ECO:0000256" key="14">
    <source>
        <dbReference type="ARBA" id="ARBA00023137"/>
    </source>
</evidence>
<dbReference type="EC" id="2.7.10.2" evidence="4"/>
<dbReference type="Proteomes" id="UP000252733">
    <property type="component" value="Unassembled WGS sequence"/>
</dbReference>
<comment type="catalytic activity">
    <reaction evidence="15">
        <text>L-tyrosyl-[protein] + ATP = O-phospho-L-tyrosyl-[protein] + ADP + H(+)</text>
        <dbReference type="Rhea" id="RHEA:10596"/>
        <dbReference type="Rhea" id="RHEA-COMP:10136"/>
        <dbReference type="Rhea" id="RHEA-COMP:20101"/>
        <dbReference type="ChEBI" id="CHEBI:15378"/>
        <dbReference type="ChEBI" id="CHEBI:30616"/>
        <dbReference type="ChEBI" id="CHEBI:46858"/>
        <dbReference type="ChEBI" id="CHEBI:61978"/>
        <dbReference type="ChEBI" id="CHEBI:456216"/>
        <dbReference type="EC" id="2.7.10.2"/>
    </reaction>
</comment>
<dbReference type="GO" id="GO:0005524">
    <property type="term" value="F:ATP binding"/>
    <property type="evidence" value="ECO:0007669"/>
    <property type="project" value="UniProtKB-KW"/>
</dbReference>
<evidence type="ECO:0000256" key="2">
    <source>
        <dbReference type="ARBA" id="ARBA00007316"/>
    </source>
</evidence>
<evidence type="ECO:0000256" key="8">
    <source>
        <dbReference type="ARBA" id="ARBA00022692"/>
    </source>
</evidence>
<evidence type="ECO:0000256" key="3">
    <source>
        <dbReference type="ARBA" id="ARBA00008883"/>
    </source>
</evidence>
<keyword evidence="6" id="KW-0997">Cell inner membrane</keyword>
<keyword evidence="9" id="KW-0547">Nucleotide-binding</keyword>
<dbReference type="InterPro" id="IPR003856">
    <property type="entry name" value="LPS_length_determ_N"/>
</dbReference>
<dbReference type="RefSeq" id="WP_106153740.1">
    <property type="nucleotide sequence ID" value="NZ_PVTS01000012.1"/>
</dbReference>